<evidence type="ECO:0000313" key="2">
    <source>
        <dbReference type="EMBL" id="KAH9330967.1"/>
    </source>
</evidence>
<dbReference type="AlphaFoldDB" id="A0AA38LRV3"/>
<reference evidence="2 3" key="1">
    <citation type="journal article" date="2021" name="Nat. Plants">
        <title>The Taxus genome provides insights into paclitaxel biosynthesis.</title>
        <authorList>
            <person name="Xiong X."/>
            <person name="Gou J."/>
            <person name="Liao Q."/>
            <person name="Li Y."/>
            <person name="Zhou Q."/>
            <person name="Bi G."/>
            <person name="Li C."/>
            <person name="Du R."/>
            <person name="Wang X."/>
            <person name="Sun T."/>
            <person name="Guo L."/>
            <person name="Liang H."/>
            <person name="Lu P."/>
            <person name="Wu Y."/>
            <person name="Zhang Z."/>
            <person name="Ro D.K."/>
            <person name="Shang Y."/>
            <person name="Huang S."/>
            <person name="Yan J."/>
        </authorList>
    </citation>
    <scope>NUCLEOTIDE SEQUENCE [LARGE SCALE GENOMIC DNA]</scope>
    <source>
        <strain evidence="2">Ta-2019</strain>
    </source>
</reference>
<dbReference type="SUPFAM" id="SSF56672">
    <property type="entry name" value="DNA/RNA polymerases"/>
    <property type="match status" value="1"/>
</dbReference>
<dbReference type="Gene3D" id="3.30.70.270">
    <property type="match status" value="1"/>
</dbReference>
<gene>
    <name evidence="2" type="ORF">KI387_003075</name>
</gene>
<sequence length="203" mass="23428">SFLGKLGAIRRFIPDLSFAVHPINNLLKKDYSIDWTEDCNEAFDAVKRFLLSPPTLIPPKLDHPLILYSRATNVSLAYMLAQEDDNKRERAIYFISRTLLDYETRYTQEERECLAIVFSTKRLRHYMLNQETKVMVKTDHLRTFLTQGSLSKKAGRFITLMGEFELMFVNQKSVKGQIIADWLADNPLDGGSLVDLDFPDECV</sequence>
<keyword evidence="3" id="KW-1185">Reference proteome</keyword>
<evidence type="ECO:0000259" key="1">
    <source>
        <dbReference type="Pfam" id="PF17919"/>
    </source>
</evidence>
<dbReference type="InterPro" id="IPR041577">
    <property type="entry name" value="RT_RNaseH_2"/>
</dbReference>
<dbReference type="Pfam" id="PF17919">
    <property type="entry name" value="RT_RNaseH_2"/>
    <property type="match status" value="1"/>
</dbReference>
<feature type="non-terminal residue" evidence="2">
    <location>
        <position position="1"/>
    </location>
</feature>
<name>A0AA38LRV3_TAXCH</name>
<protein>
    <recommendedName>
        <fullName evidence="1">Reverse transcriptase/retrotransposon-derived protein RNase H-like domain-containing protein</fullName>
    </recommendedName>
</protein>
<dbReference type="Proteomes" id="UP000824469">
    <property type="component" value="Unassembled WGS sequence"/>
</dbReference>
<dbReference type="InterPro" id="IPR043502">
    <property type="entry name" value="DNA/RNA_pol_sf"/>
</dbReference>
<comment type="caution">
    <text evidence="2">The sequence shown here is derived from an EMBL/GenBank/DDBJ whole genome shotgun (WGS) entry which is preliminary data.</text>
</comment>
<dbReference type="PANTHER" id="PTHR48475">
    <property type="entry name" value="RIBONUCLEASE H"/>
    <property type="match status" value="1"/>
</dbReference>
<dbReference type="EMBL" id="JAHRHJ020000001">
    <property type="protein sequence ID" value="KAH9330967.1"/>
    <property type="molecule type" value="Genomic_DNA"/>
</dbReference>
<dbReference type="PANTHER" id="PTHR48475:SF1">
    <property type="entry name" value="RNASE H TYPE-1 DOMAIN-CONTAINING PROTEIN"/>
    <property type="match status" value="1"/>
</dbReference>
<organism evidence="2 3">
    <name type="scientific">Taxus chinensis</name>
    <name type="common">Chinese yew</name>
    <name type="synonym">Taxus wallichiana var. chinensis</name>
    <dbReference type="NCBI Taxonomy" id="29808"/>
    <lineage>
        <taxon>Eukaryota</taxon>
        <taxon>Viridiplantae</taxon>
        <taxon>Streptophyta</taxon>
        <taxon>Embryophyta</taxon>
        <taxon>Tracheophyta</taxon>
        <taxon>Spermatophyta</taxon>
        <taxon>Pinopsida</taxon>
        <taxon>Pinidae</taxon>
        <taxon>Conifers II</taxon>
        <taxon>Cupressales</taxon>
        <taxon>Taxaceae</taxon>
        <taxon>Taxus</taxon>
    </lineage>
</organism>
<feature type="domain" description="Reverse transcriptase/retrotransposon-derived protein RNase H-like" evidence="1">
    <location>
        <begin position="35"/>
        <end position="134"/>
    </location>
</feature>
<dbReference type="InterPro" id="IPR043128">
    <property type="entry name" value="Rev_trsase/Diguanyl_cyclase"/>
</dbReference>
<proteinExistence type="predicted"/>
<accession>A0AA38LRV3</accession>
<dbReference type="OMA" id="GEFELMF"/>
<evidence type="ECO:0000313" key="3">
    <source>
        <dbReference type="Proteomes" id="UP000824469"/>
    </source>
</evidence>